<evidence type="ECO:0000313" key="3">
    <source>
        <dbReference type="EMBL" id="MBC5722216.1"/>
    </source>
</evidence>
<dbReference type="AlphaFoldDB" id="A0A8J6J7N5"/>
<dbReference type="PROSITE" id="PS50983">
    <property type="entry name" value="FE_B12_PBP"/>
    <property type="match status" value="1"/>
</dbReference>
<evidence type="ECO:0000256" key="1">
    <source>
        <dbReference type="ARBA" id="ARBA00008814"/>
    </source>
</evidence>
<dbReference type="PANTHER" id="PTHR30535:SF34">
    <property type="entry name" value="MOLYBDATE-BINDING PROTEIN MOLA"/>
    <property type="match status" value="1"/>
</dbReference>
<dbReference type="SUPFAM" id="SSF53807">
    <property type="entry name" value="Helical backbone' metal receptor"/>
    <property type="match status" value="1"/>
</dbReference>
<dbReference type="Gene3D" id="3.40.50.1980">
    <property type="entry name" value="Nitrogenase molybdenum iron protein domain"/>
    <property type="match status" value="2"/>
</dbReference>
<dbReference type="PANTHER" id="PTHR30535">
    <property type="entry name" value="VITAMIN B12-BINDING PROTEIN"/>
    <property type="match status" value="1"/>
</dbReference>
<dbReference type="Pfam" id="PF01497">
    <property type="entry name" value="Peripla_BP_2"/>
    <property type="match status" value="1"/>
</dbReference>
<comment type="caution">
    <text evidence="3">The sequence shown here is derived from an EMBL/GenBank/DDBJ whole genome shotgun (WGS) entry which is preliminary data.</text>
</comment>
<accession>A0A8J6J7N5</accession>
<organism evidence="3 4">
    <name type="scientific">Flintibacter hominis</name>
    <dbReference type="NCBI Taxonomy" id="2763048"/>
    <lineage>
        <taxon>Bacteria</taxon>
        <taxon>Bacillati</taxon>
        <taxon>Bacillota</taxon>
        <taxon>Clostridia</taxon>
        <taxon>Eubacteriales</taxon>
        <taxon>Flintibacter</taxon>
    </lineage>
</organism>
<dbReference type="Gene3D" id="1.20.58.2180">
    <property type="match status" value="1"/>
</dbReference>
<dbReference type="Proteomes" id="UP000628736">
    <property type="component" value="Unassembled WGS sequence"/>
</dbReference>
<protein>
    <submittedName>
        <fullName evidence="3">ABC transporter substrate-binding protein</fullName>
    </submittedName>
</protein>
<name>A0A8J6J7N5_9FIRM</name>
<evidence type="ECO:0000259" key="2">
    <source>
        <dbReference type="PROSITE" id="PS50983"/>
    </source>
</evidence>
<gene>
    <name evidence="3" type="ORF">H8S11_05270</name>
</gene>
<comment type="similarity">
    <text evidence="1">Belongs to the bacterial solute-binding protein 8 family.</text>
</comment>
<reference evidence="3" key="1">
    <citation type="submission" date="2020-08" db="EMBL/GenBank/DDBJ databases">
        <title>Genome public.</title>
        <authorList>
            <person name="Liu C."/>
            <person name="Sun Q."/>
        </authorList>
    </citation>
    <scope>NUCLEOTIDE SEQUENCE</scope>
    <source>
        <strain evidence="3">NSJ-23</strain>
    </source>
</reference>
<evidence type="ECO:0000313" key="4">
    <source>
        <dbReference type="Proteomes" id="UP000628736"/>
    </source>
</evidence>
<feature type="domain" description="Fe/B12 periplasmic-binding" evidence="2">
    <location>
        <begin position="61"/>
        <end position="322"/>
    </location>
</feature>
<dbReference type="InterPro" id="IPR050902">
    <property type="entry name" value="ABC_Transporter_SBP"/>
</dbReference>
<dbReference type="EMBL" id="JACOPO010000003">
    <property type="protein sequence ID" value="MBC5722216.1"/>
    <property type="molecule type" value="Genomic_DNA"/>
</dbReference>
<keyword evidence="4" id="KW-1185">Reference proteome</keyword>
<dbReference type="InterPro" id="IPR002491">
    <property type="entry name" value="ABC_transptr_periplasmic_BD"/>
</dbReference>
<sequence>MAAVMTLSLAACGQKNGPAASSGSQGAATGSAEVQSGGQEGIVAFTDQAGRQVELEGPAQTVVSCYYVTTYAAIALGVADRVVGLEKKADTRPIYHMAASALLEKPQVGTMKELDVEAVAALAPDLVVMPKKLMDYADTLEELGLPVMVVEPETHEGLVTMLELLGQACGVEDRAAQLTNYYEEQLDRMAQLTEGTERPLVYLAGNSSYLTAAPDAMYQSSLIEGAGGTNVAAGLEGDYWAEVSYESVLAMAPEVVIIPAGAEYTVEDILGDPQLASLPAVQSGAVYAMPSGIEEWDSPIPSGILGTMWLTSVLHEDVYPFADFVADAQDFYQTFYGFQLDGSLITK</sequence>
<proteinExistence type="inferred from homology"/>